<name>Q6I858_9ACTN</name>
<dbReference type="EMBL" id="CP011502">
    <property type="protein sequence ID" value="ALX05583.1"/>
    <property type="molecule type" value="Genomic_DNA"/>
</dbReference>
<dbReference type="RefSeq" id="WP_067859572.1">
    <property type="nucleotide sequence ID" value="NZ_CP011502.1"/>
</dbReference>
<dbReference type="GO" id="GO:0046047">
    <property type="term" value="P:TTP catabolic process"/>
    <property type="evidence" value="ECO:0007669"/>
    <property type="project" value="TreeGrafter"/>
</dbReference>
<evidence type="ECO:0000313" key="3">
    <source>
        <dbReference type="EMBL" id="ALX05583.1"/>
    </source>
</evidence>
<dbReference type="GO" id="GO:0006950">
    <property type="term" value="P:response to stress"/>
    <property type="evidence" value="ECO:0007669"/>
    <property type="project" value="UniProtKB-ARBA"/>
</dbReference>
<dbReference type="CDD" id="cd11528">
    <property type="entry name" value="NTP-PPase_MazG_Nterm"/>
    <property type="match status" value="1"/>
</dbReference>
<evidence type="ECO:0000313" key="4">
    <source>
        <dbReference type="Proteomes" id="UP000067689"/>
    </source>
</evidence>
<reference evidence="3 4" key="1">
    <citation type="journal article" date="1991" name="Int. J. Syst. Bacteriol.">
        <title>Description of the erythromycin-producing bacterium Arthrobacter sp. strain NRRL B-3381 as Aeromicrobium erythreum gen. nov., sp. nov.</title>
        <authorList>
            <person name="Miller E.S."/>
            <person name="Woese C.R."/>
            <person name="Brenner S."/>
        </authorList>
    </citation>
    <scope>NUCLEOTIDE SEQUENCE [LARGE SCALE GENOMIC DNA]</scope>
    <source>
        <strain evidence="3 4">AR18</strain>
    </source>
</reference>
<reference evidence="3" key="4">
    <citation type="journal article" date="2016" name="Genome Announc.">
        <title>Genome Sequence of Aeromicrobium erythreum NRRL B-3381, an Erythromycin-Producing Bacterium of the Nocardioidaceae.</title>
        <authorList>
            <person name="Harrell E.A."/>
            <person name="Miller E.S."/>
        </authorList>
    </citation>
    <scope>NUCLEOTIDE SEQUENCE</scope>
    <source>
        <strain evidence="3">AR18</strain>
    </source>
</reference>
<dbReference type="AlphaFoldDB" id="Q6I858"/>
<dbReference type="Proteomes" id="UP000067689">
    <property type="component" value="Chromosome"/>
</dbReference>
<feature type="domain" description="NTP pyrophosphohydrolase MazG-like" evidence="1">
    <location>
        <begin position="30"/>
        <end position="104"/>
    </location>
</feature>
<dbReference type="Pfam" id="PF03819">
    <property type="entry name" value="MazG"/>
    <property type="match status" value="1"/>
</dbReference>
<reference evidence="2" key="2">
    <citation type="journal article" date="2004" name="Metab. Eng.">
        <title>Engineering precursor flow for increased erythromycin production in Aeromicrobium erythreum.</title>
        <authorList>
            <person name="Reeves A.R."/>
            <person name="Cernota W.H."/>
            <person name="Brikun I.A."/>
            <person name="Wesley R.K."/>
            <person name="Weber J.M."/>
        </authorList>
    </citation>
    <scope>NUCLEOTIDE SEQUENCE</scope>
    <source>
        <strain evidence="2">NRRL B-3381</strain>
    </source>
</reference>
<sequence>MSDPRPGERLLDLVAVMARLRAECAWTGQQTHESLSRYLLEETYETLEALDDGDTDLLREELGDLLMQVVFHAAVAADTGEGWDVDDVAAGITDKLVRRNPHVFADGTARTPEEIDAAWQAVKAQEKAASGAREAHPLDGIARDLPALATARKALDRVPDLDTSGDDLGSRLLRLVAEAREQGVDAEEALRRAVRDRLA</sequence>
<organism evidence="2">
    <name type="scientific">Aeromicrobium erythreum</name>
    <dbReference type="NCBI Taxonomy" id="2041"/>
    <lineage>
        <taxon>Bacteria</taxon>
        <taxon>Bacillati</taxon>
        <taxon>Actinomycetota</taxon>
        <taxon>Actinomycetes</taxon>
        <taxon>Propionibacteriales</taxon>
        <taxon>Nocardioidaceae</taxon>
        <taxon>Aeromicrobium</taxon>
    </lineage>
</organism>
<dbReference type="Gene3D" id="1.10.287.1080">
    <property type="entry name" value="MazG-like"/>
    <property type="match status" value="1"/>
</dbReference>
<dbReference type="GO" id="GO:0046061">
    <property type="term" value="P:dATP catabolic process"/>
    <property type="evidence" value="ECO:0007669"/>
    <property type="project" value="TreeGrafter"/>
</dbReference>
<evidence type="ECO:0000313" key="2">
    <source>
        <dbReference type="EMBL" id="AAT28131.1"/>
    </source>
</evidence>
<dbReference type="GO" id="GO:0046081">
    <property type="term" value="P:dUTP catabolic process"/>
    <property type="evidence" value="ECO:0007669"/>
    <property type="project" value="TreeGrafter"/>
</dbReference>
<gene>
    <name evidence="3" type="ORF">AERYTH_13190</name>
</gene>
<proteinExistence type="predicted"/>
<reference evidence="2" key="3">
    <citation type="submission" date="2005-11" db="EMBL/GenBank/DDBJ databases">
        <authorList>
            <person name="Brikun I.A."/>
            <person name="Reeves A.R."/>
            <person name="Weber J.M."/>
        </authorList>
    </citation>
    <scope>NUCLEOTIDE SEQUENCE</scope>
    <source>
        <strain evidence="2">NRRL B-3381</strain>
    </source>
</reference>
<keyword evidence="3" id="KW-0378">Hydrolase</keyword>
<dbReference type="SUPFAM" id="SSF101386">
    <property type="entry name" value="all-alpha NTP pyrophosphatases"/>
    <property type="match status" value="1"/>
</dbReference>
<dbReference type="STRING" id="2041.AERYTH_13190"/>
<dbReference type="InterPro" id="IPR011551">
    <property type="entry name" value="NTP_PyrPHydrolase_MazG"/>
</dbReference>
<dbReference type="FunFam" id="1.10.287.1080:FF:000001">
    <property type="entry name" value="Nucleoside triphosphate pyrophosphohydrolase"/>
    <property type="match status" value="1"/>
</dbReference>
<keyword evidence="4" id="KW-1185">Reference proteome</keyword>
<reference evidence="3" key="5">
    <citation type="submission" date="2016-01" db="EMBL/GenBank/DDBJ databases">
        <authorList>
            <person name="McClelland M."/>
            <person name="Jain A."/>
            <person name="Saraogi P."/>
            <person name="Mendelson R."/>
            <person name="Westerman R."/>
            <person name="SanMiguel P."/>
            <person name="Csonka L."/>
        </authorList>
    </citation>
    <scope>NUCLEOTIDE SEQUENCE</scope>
    <source>
        <strain evidence="3">AR18</strain>
    </source>
</reference>
<accession>Q6I858</accession>
<dbReference type="InterPro" id="IPR004518">
    <property type="entry name" value="MazG-like_dom"/>
</dbReference>
<dbReference type="PANTHER" id="PTHR30522">
    <property type="entry name" value="NUCLEOSIDE TRIPHOSPHATE PYROPHOSPHOHYDROLASE"/>
    <property type="match status" value="1"/>
</dbReference>
<dbReference type="GO" id="GO:0046076">
    <property type="term" value="P:dTTP catabolic process"/>
    <property type="evidence" value="ECO:0007669"/>
    <property type="project" value="TreeGrafter"/>
</dbReference>
<dbReference type="GO" id="GO:0006203">
    <property type="term" value="P:dGTP catabolic process"/>
    <property type="evidence" value="ECO:0007669"/>
    <property type="project" value="TreeGrafter"/>
</dbReference>
<dbReference type="GO" id="GO:0047429">
    <property type="term" value="F:nucleoside triphosphate diphosphatase activity"/>
    <property type="evidence" value="ECO:0007669"/>
    <property type="project" value="TreeGrafter"/>
</dbReference>
<dbReference type="PATRIC" id="fig|2041.4.peg.2751"/>
<dbReference type="PANTHER" id="PTHR30522:SF0">
    <property type="entry name" value="NUCLEOSIDE TRIPHOSPHATE PYROPHOSPHOHYDROLASE"/>
    <property type="match status" value="1"/>
</dbReference>
<dbReference type="GO" id="GO:0046052">
    <property type="term" value="P:UTP catabolic process"/>
    <property type="evidence" value="ECO:0007669"/>
    <property type="project" value="TreeGrafter"/>
</dbReference>
<dbReference type="InterPro" id="IPR048015">
    <property type="entry name" value="NTP-PPase_MazG-like_N"/>
</dbReference>
<dbReference type="EMBL" id="AY548464">
    <property type="protein sequence ID" value="AAT28131.1"/>
    <property type="molecule type" value="Genomic_DNA"/>
</dbReference>
<evidence type="ECO:0000259" key="1">
    <source>
        <dbReference type="Pfam" id="PF03819"/>
    </source>
</evidence>
<dbReference type="OrthoDB" id="9808939at2"/>
<dbReference type="KEGG" id="aer:AERYTH_13190"/>
<protein>
    <submittedName>
        <fullName evidence="3">MazG nucleotide pyrophosphohydrolase</fullName>
    </submittedName>
    <submittedName>
        <fullName evidence="2">Predicted MazG-family transcriptional regulator</fullName>
    </submittedName>
</protein>